<keyword evidence="2" id="KW-0812">Transmembrane</keyword>
<dbReference type="PANTHER" id="PTHR46631:SF4">
    <property type="entry name" value="OS06G0359400 PROTEIN"/>
    <property type="match status" value="1"/>
</dbReference>
<keyword evidence="2" id="KW-1133">Transmembrane helix</keyword>
<evidence type="ECO:0000313" key="4">
    <source>
        <dbReference type="Proteomes" id="UP000886520"/>
    </source>
</evidence>
<dbReference type="Proteomes" id="UP000886520">
    <property type="component" value="Chromosome 9"/>
</dbReference>
<dbReference type="EMBL" id="JABFUD020000009">
    <property type="protein sequence ID" value="KAI5075311.1"/>
    <property type="molecule type" value="Genomic_DNA"/>
</dbReference>
<protein>
    <recommendedName>
        <fullName evidence="5">60S ribosomal protein L18a-like protein</fullName>
    </recommendedName>
</protein>
<name>A0A9D4ZJG8_ADICA</name>
<reference evidence="3" key="1">
    <citation type="submission" date="2021-01" db="EMBL/GenBank/DDBJ databases">
        <title>Adiantum capillus-veneris genome.</title>
        <authorList>
            <person name="Fang Y."/>
            <person name="Liao Q."/>
        </authorList>
    </citation>
    <scope>NUCLEOTIDE SEQUENCE</scope>
    <source>
        <strain evidence="3">H3</strain>
        <tissue evidence="3">Leaf</tissue>
    </source>
</reference>
<evidence type="ECO:0000256" key="1">
    <source>
        <dbReference type="SAM" id="MobiDB-lite"/>
    </source>
</evidence>
<feature type="transmembrane region" description="Helical" evidence="2">
    <location>
        <begin position="88"/>
        <end position="111"/>
    </location>
</feature>
<comment type="caution">
    <text evidence="3">The sequence shown here is derived from an EMBL/GenBank/DDBJ whole genome shotgun (WGS) entry which is preliminary data.</text>
</comment>
<gene>
    <name evidence="3" type="ORF">GOP47_0009387</name>
</gene>
<dbReference type="AlphaFoldDB" id="A0A9D4ZJG8"/>
<feature type="region of interest" description="Disordered" evidence="1">
    <location>
        <begin position="1"/>
        <end position="24"/>
    </location>
</feature>
<keyword evidence="4" id="KW-1185">Reference proteome</keyword>
<dbReference type="OrthoDB" id="1304551at2759"/>
<organism evidence="3 4">
    <name type="scientific">Adiantum capillus-veneris</name>
    <name type="common">Maidenhair fern</name>
    <dbReference type="NCBI Taxonomy" id="13818"/>
    <lineage>
        <taxon>Eukaryota</taxon>
        <taxon>Viridiplantae</taxon>
        <taxon>Streptophyta</taxon>
        <taxon>Embryophyta</taxon>
        <taxon>Tracheophyta</taxon>
        <taxon>Polypodiopsida</taxon>
        <taxon>Polypodiidae</taxon>
        <taxon>Polypodiales</taxon>
        <taxon>Pteridineae</taxon>
        <taxon>Pteridaceae</taxon>
        <taxon>Vittarioideae</taxon>
        <taxon>Adiantum</taxon>
    </lineage>
</organism>
<evidence type="ECO:0008006" key="5">
    <source>
        <dbReference type="Google" id="ProtNLM"/>
    </source>
</evidence>
<evidence type="ECO:0000313" key="3">
    <source>
        <dbReference type="EMBL" id="KAI5075311.1"/>
    </source>
</evidence>
<dbReference type="PANTHER" id="PTHR46631">
    <property type="entry name" value="60S RIBOSOMAL PROTEIN L18A-LIKE"/>
    <property type="match status" value="1"/>
</dbReference>
<feature type="non-terminal residue" evidence="3">
    <location>
        <position position="126"/>
    </location>
</feature>
<sequence>MTQSTVTKEPVPSPPSAYGAPNYAPNMPHTVTTAGFEGPVPPLPSAYGAPNYVPAQAPPATNIINVSNTQAVPATDHYHGGCVCGVGWGLFIVGWFFGIPWIVGAFMLLCAHHPSERPGLIACAIA</sequence>
<evidence type="ECO:0000256" key="2">
    <source>
        <dbReference type="SAM" id="Phobius"/>
    </source>
</evidence>
<dbReference type="InterPro" id="IPR044804">
    <property type="entry name" value="Ribosomal_eL20z-like"/>
</dbReference>
<keyword evidence="2" id="KW-0472">Membrane</keyword>
<accession>A0A9D4ZJG8</accession>
<proteinExistence type="predicted"/>